<reference evidence="1 2" key="1">
    <citation type="submission" date="2019-02" db="EMBL/GenBank/DDBJ databases">
        <title>Deep-cultivation of Planctomycetes and their phenomic and genomic characterization uncovers novel biology.</title>
        <authorList>
            <person name="Wiegand S."/>
            <person name="Jogler M."/>
            <person name="Boedeker C."/>
            <person name="Pinto D."/>
            <person name="Vollmers J."/>
            <person name="Rivas-Marin E."/>
            <person name="Kohn T."/>
            <person name="Peeters S.H."/>
            <person name="Heuer A."/>
            <person name="Rast P."/>
            <person name="Oberbeckmann S."/>
            <person name="Bunk B."/>
            <person name="Jeske O."/>
            <person name="Meyerdierks A."/>
            <person name="Storesund J.E."/>
            <person name="Kallscheuer N."/>
            <person name="Luecker S."/>
            <person name="Lage O.M."/>
            <person name="Pohl T."/>
            <person name="Merkel B.J."/>
            <person name="Hornburger P."/>
            <person name="Mueller R.-W."/>
            <person name="Bruemmer F."/>
            <person name="Labrenz M."/>
            <person name="Spormann A.M."/>
            <person name="Op den Camp H."/>
            <person name="Overmann J."/>
            <person name="Amann R."/>
            <person name="Jetten M.S.M."/>
            <person name="Mascher T."/>
            <person name="Medema M.H."/>
            <person name="Devos D.P."/>
            <person name="Kaster A.-K."/>
            <person name="Ovreas L."/>
            <person name="Rohde M."/>
            <person name="Galperin M.Y."/>
            <person name="Jogler C."/>
        </authorList>
    </citation>
    <scope>NUCLEOTIDE SEQUENCE [LARGE SCALE GENOMIC DNA]</scope>
    <source>
        <strain evidence="1 2">HG15A2</strain>
    </source>
</reference>
<evidence type="ECO:0000313" key="2">
    <source>
        <dbReference type="Proteomes" id="UP000319852"/>
    </source>
</evidence>
<gene>
    <name evidence="1" type="ORF">HG15A2_12210</name>
</gene>
<proteinExistence type="predicted"/>
<organism evidence="1 2">
    <name type="scientific">Adhaeretor mobilis</name>
    <dbReference type="NCBI Taxonomy" id="1930276"/>
    <lineage>
        <taxon>Bacteria</taxon>
        <taxon>Pseudomonadati</taxon>
        <taxon>Planctomycetota</taxon>
        <taxon>Planctomycetia</taxon>
        <taxon>Pirellulales</taxon>
        <taxon>Lacipirellulaceae</taxon>
        <taxon>Adhaeretor</taxon>
    </lineage>
</organism>
<dbReference type="EMBL" id="CP036263">
    <property type="protein sequence ID" value="QDS97951.1"/>
    <property type="molecule type" value="Genomic_DNA"/>
</dbReference>
<accession>A0A517MST7</accession>
<evidence type="ECO:0000313" key="1">
    <source>
        <dbReference type="EMBL" id="QDS97951.1"/>
    </source>
</evidence>
<name>A0A517MST7_9BACT</name>
<dbReference type="KEGG" id="amob:HG15A2_12210"/>
<protein>
    <submittedName>
        <fullName evidence="1">Uncharacterized protein</fullName>
    </submittedName>
</protein>
<sequence length="60" mass="6799">MHQGVAFSHSQDVVSYQRSPSYMDLQVQTDSVNEIDEITTQSSSPARTRPMVYGRVRVPE</sequence>
<keyword evidence="2" id="KW-1185">Reference proteome</keyword>
<dbReference type="AlphaFoldDB" id="A0A517MST7"/>
<dbReference type="Proteomes" id="UP000319852">
    <property type="component" value="Chromosome"/>
</dbReference>